<name>A0A6M0RJ39_9CYAN</name>
<evidence type="ECO:0000313" key="2">
    <source>
        <dbReference type="Proteomes" id="UP000481033"/>
    </source>
</evidence>
<dbReference type="RefSeq" id="WP_163664373.1">
    <property type="nucleotide sequence ID" value="NZ_QXHD01000004.1"/>
</dbReference>
<reference evidence="1 2" key="1">
    <citation type="journal article" date="2020" name="Microb. Ecol.">
        <title>Ecogenomics of the Marine Benthic Filamentous Cyanobacterium Adonisia.</title>
        <authorList>
            <person name="Walter J.M."/>
            <person name="Coutinho F.H."/>
            <person name="Leomil L."/>
            <person name="Hargreaves P.I."/>
            <person name="Campeao M.E."/>
            <person name="Vieira V.V."/>
            <person name="Silva B.S."/>
            <person name="Fistarol G.O."/>
            <person name="Salomon P.S."/>
            <person name="Sawabe T."/>
            <person name="Mino S."/>
            <person name="Hosokawa M."/>
            <person name="Miyashita H."/>
            <person name="Maruyama F."/>
            <person name="van Verk M.C."/>
            <person name="Dutilh B.E."/>
            <person name="Thompson C.C."/>
            <person name="Thompson F.L."/>
        </authorList>
    </citation>
    <scope>NUCLEOTIDE SEQUENCE [LARGE SCALE GENOMIC DNA]</scope>
    <source>
        <strain evidence="1 2">CCMR0081</strain>
    </source>
</reference>
<sequence>MSTTTVDLNLVVYATPEEIQADKASLETDNYTAKLENTAYALLNVIEALKDYLPDIEVYNGVYLPVTVASAALAELARVGETLSLASSSASSFITEIQESAESAASFDPGSTAATEAQTLLSNAQTIQTTLEESISSFNEDSGEIVESGNFIKSVPANIPKIKEVALLYISQPTKSPATNNDPLEVATATLKSAIQEQVTDVLSGLEAKVLEAAALAAAAAAAYDNWDTLSDLFGIESAEGESPTDGESTDLALSEVDNWLVVQQQFGLSDLLVG</sequence>
<organism evidence="1 2">
    <name type="scientific">Adonisia turfae CCMR0081</name>
    <dbReference type="NCBI Taxonomy" id="2292702"/>
    <lineage>
        <taxon>Bacteria</taxon>
        <taxon>Bacillati</taxon>
        <taxon>Cyanobacteriota</taxon>
        <taxon>Adonisia</taxon>
        <taxon>Adonisia turfae</taxon>
    </lineage>
</organism>
<dbReference type="AlphaFoldDB" id="A0A6M0RJ39"/>
<dbReference type="Proteomes" id="UP000481033">
    <property type="component" value="Unassembled WGS sequence"/>
</dbReference>
<dbReference type="EMBL" id="QXHD01000004">
    <property type="protein sequence ID" value="NEZ55930.1"/>
    <property type="molecule type" value="Genomic_DNA"/>
</dbReference>
<protein>
    <submittedName>
        <fullName evidence="1">Uncharacterized protein</fullName>
    </submittedName>
</protein>
<evidence type="ECO:0000313" key="1">
    <source>
        <dbReference type="EMBL" id="NEZ55930.1"/>
    </source>
</evidence>
<accession>A0A6M0RJ39</accession>
<gene>
    <name evidence="1" type="ORF">DXZ20_09650</name>
</gene>
<comment type="caution">
    <text evidence="1">The sequence shown here is derived from an EMBL/GenBank/DDBJ whole genome shotgun (WGS) entry which is preliminary data.</text>
</comment>
<proteinExistence type="predicted"/>
<keyword evidence="2" id="KW-1185">Reference proteome</keyword>